<name>A0ABR0K2Y0_9EURO</name>
<dbReference type="PRINTS" id="PR00081">
    <property type="entry name" value="GDHRDH"/>
</dbReference>
<sequence length="277" mass="30120">MASVTYPDFGATTEGLTVAAAFAATIKGRTIIITGINKLGIGYATAEALASQAPRRLILAGRSTTKVQECIDTLRSQYATVDYRLLHLDLSSRKSARTAAAEVLSWTDTPTIDIVINNAGVMHIPTRTLSEDGIELHLATNHIGHFLFTNLIMPKLVAAAKSNKVPGPTRIINISSVGTAISALRASDPNFTKPASQLPEREKPNFAMMRMAKLDVDEEMVYFPFAAYGQSKTANVLYSVGLNERLFEKHGLLSVALHPGEIKSELQRNTDPKWLRG</sequence>
<keyword evidence="6" id="KW-1185">Reference proteome</keyword>
<dbReference type="PANTHER" id="PTHR24320:SF283">
    <property type="entry name" value="RETINOL DEHYDROGENASE 11"/>
    <property type="match status" value="1"/>
</dbReference>
<evidence type="ECO:0000256" key="1">
    <source>
        <dbReference type="ARBA" id="ARBA00006484"/>
    </source>
</evidence>
<dbReference type="Proteomes" id="UP001345013">
    <property type="component" value="Unassembled WGS sequence"/>
</dbReference>
<evidence type="ECO:0000256" key="3">
    <source>
        <dbReference type="ARBA" id="ARBA00023002"/>
    </source>
</evidence>
<dbReference type="Pfam" id="PF00106">
    <property type="entry name" value="adh_short"/>
    <property type="match status" value="1"/>
</dbReference>
<gene>
    <name evidence="5" type="ORF">LTR24_007452</name>
</gene>
<accession>A0ABR0K2Y0</accession>
<evidence type="ECO:0000256" key="4">
    <source>
        <dbReference type="RuleBase" id="RU000363"/>
    </source>
</evidence>
<evidence type="ECO:0008006" key="7">
    <source>
        <dbReference type="Google" id="ProtNLM"/>
    </source>
</evidence>
<keyword evidence="2" id="KW-0521">NADP</keyword>
<dbReference type="PRINTS" id="PR00080">
    <property type="entry name" value="SDRFAMILY"/>
</dbReference>
<comment type="caution">
    <text evidence="5">The sequence shown here is derived from an EMBL/GenBank/DDBJ whole genome shotgun (WGS) entry which is preliminary data.</text>
</comment>
<comment type="similarity">
    <text evidence="1 4">Belongs to the short-chain dehydrogenases/reductases (SDR) family.</text>
</comment>
<dbReference type="SUPFAM" id="SSF51735">
    <property type="entry name" value="NAD(P)-binding Rossmann-fold domains"/>
    <property type="match status" value="1"/>
</dbReference>
<evidence type="ECO:0000313" key="6">
    <source>
        <dbReference type="Proteomes" id="UP001345013"/>
    </source>
</evidence>
<protein>
    <recommendedName>
        <fullName evidence="7">NAD(P)-binding protein</fullName>
    </recommendedName>
</protein>
<organism evidence="5 6">
    <name type="scientific">Lithohypha guttulata</name>
    <dbReference type="NCBI Taxonomy" id="1690604"/>
    <lineage>
        <taxon>Eukaryota</taxon>
        <taxon>Fungi</taxon>
        <taxon>Dikarya</taxon>
        <taxon>Ascomycota</taxon>
        <taxon>Pezizomycotina</taxon>
        <taxon>Eurotiomycetes</taxon>
        <taxon>Chaetothyriomycetidae</taxon>
        <taxon>Chaetothyriales</taxon>
        <taxon>Trichomeriaceae</taxon>
        <taxon>Lithohypha</taxon>
    </lineage>
</organism>
<dbReference type="EMBL" id="JAVRRG010000112">
    <property type="protein sequence ID" value="KAK5084843.1"/>
    <property type="molecule type" value="Genomic_DNA"/>
</dbReference>
<dbReference type="InterPro" id="IPR002347">
    <property type="entry name" value="SDR_fam"/>
</dbReference>
<dbReference type="PANTHER" id="PTHR24320">
    <property type="entry name" value="RETINOL DEHYDROGENASE"/>
    <property type="match status" value="1"/>
</dbReference>
<dbReference type="Gene3D" id="3.40.50.720">
    <property type="entry name" value="NAD(P)-binding Rossmann-like Domain"/>
    <property type="match status" value="1"/>
</dbReference>
<reference evidence="5 6" key="1">
    <citation type="submission" date="2023-08" db="EMBL/GenBank/DDBJ databases">
        <title>Black Yeasts Isolated from many extreme environments.</title>
        <authorList>
            <person name="Coleine C."/>
            <person name="Stajich J.E."/>
            <person name="Selbmann L."/>
        </authorList>
    </citation>
    <scope>NUCLEOTIDE SEQUENCE [LARGE SCALE GENOMIC DNA]</scope>
    <source>
        <strain evidence="5 6">CCFEE 5885</strain>
    </source>
</reference>
<evidence type="ECO:0000313" key="5">
    <source>
        <dbReference type="EMBL" id="KAK5084843.1"/>
    </source>
</evidence>
<keyword evidence="3" id="KW-0560">Oxidoreductase</keyword>
<proteinExistence type="inferred from homology"/>
<evidence type="ECO:0000256" key="2">
    <source>
        <dbReference type="ARBA" id="ARBA00022857"/>
    </source>
</evidence>
<dbReference type="InterPro" id="IPR036291">
    <property type="entry name" value="NAD(P)-bd_dom_sf"/>
</dbReference>